<evidence type="ECO:0000313" key="2">
    <source>
        <dbReference type="EMBL" id="RMY97572.1"/>
    </source>
</evidence>
<dbReference type="PANTHER" id="PTHR28106">
    <property type="entry name" value="MITOCHONDRIAL ATPASE COMPLEX SUBUNIT ATP10"/>
    <property type="match status" value="1"/>
</dbReference>
<dbReference type="PANTHER" id="PTHR28106:SF1">
    <property type="entry name" value="MITOCHONDRIAL ATPASE COMPLEX SUBUNIT ATP10"/>
    <property type="match status" value="1"/>
</dbReference>
<proteinExistence type="predicted"/>
<dbReference type="VEuPathDB" id="FungiDB:BTJ68_01615"/>
<name>A0A3M7G8X0_HORWE</name>
<organism evidence="2 3">
    <name type="scientific">Hortaea werneckii</name>
    <name type="common">Black yeast</name>
    <name type="synonym">Cladosporium werneckii</name>
    <dbReference type="NCBI Taxonomy" id="91943"/>
    <lineage>
        <taxon>Eukaryota</taxon>
        <taxon>Fungi</taxon>
        <taxon>Dikarya</taxon>
        <taxon>Ascomycota</taxon>
        <taxon>Pezizomycotina</taxon>
        <taxon>Dothideomycetes</taxon>
        <taxon>Dothideomycetidae</taxon>
        <taxon>Mycosphaerellales</taxon>
        <taxon>Teratosphaeriaceae</taxon>
        <taxon>Hortaea</taxon>
    </lineage>
</organism>
<dbReference type="AlphaFoldDB" id="A0A3M7G8X0"/>
<evidence type="ECO:0000313" key="3">
    <source>
        <dbReference type="Proteomes" id="UP000281468"/>
    </source>
</evidence>
<dbReference type="GO" id="GO:0005743">
    <property type="term" value="C:mitochondrial inner membrane"/>
    <property type="evidence" value="ECO:0007669"/>
    <property type="project" value="TreeGrafter"/>
</dbReference>
<feature type="compositionally biased region" description="Polar residues" evidence="1">
    <location>
        <begin position="53"/>
        <end position="67"/>
    </location>
</feature>
<comment type="caution">
    <text evidence="2">The sequence shown here is derived from an EMBL/GenBank/DDBJ whole genome shotgun (WGS) entry which is preliminary data.</text>
</comment>
<dbReference type="Proteomes" id="UP000281468">
    <property type="component" value="Unassembled WGS sequence"/>
</dbReference>
<evidence type="ECO:0008006" key="4">
    <source>
        <dbReference type="Google" id="ProtNLM"/>
    </source>
</evidence>
<feature type="compositionally biased region" description="Pro residues" evidence="1">
    <location>
        <begin position="71"/>
        <end position="93"/>
    </location>
</feature>
<sequence length="402" mass="46154">MRFHHFSSTSSLCQAPTMKAPSALTLRALRALVYTDLPTTSSCQCLINHTQRHSYASQTPAKRQQQRTSKPAPPPPNTSKPAPPPPVFRPTPSGPDLRKKRDDDEDFTPYPLSRPIGMPNPPQPGENIGLDTRGWREKRDDFHNYEKHLERRARMTKQIAKPYFRDWSNMRFHKGKVFVANERLFRGEHALFFPNFYGRTLEKRAERLQSGDGYGGLGRDTCEAMAGKVSVVSLGGNEWADRQVATWTKENPELEGVLRENGDVAQRVWISYEENWAKWHILNLFGAGNLRKGLSLEEQRRFFLVRRGLSEIMKEAIGLLNDKGGYVYLVDQECRIRWAGSAEAEDREKEWMVKGLKRLCQEARVPREKRVDFFEREEKLEAAVDDVMEGHVGEARNEGTRS</sequence>
<protein>
    <recommendedName>
        <fullName evidence="4">Mitochondrial ATPase complex subunit ATP10</fullName>
    </recommendedName>
</protein>
<feature type="region of interest" description="Disordered" evidence="1">
    <location>
        <begin position="53"/>
        <end position="132"/>
    </location>
</feature>
<reference evidence="2 3" key="1">
    <citation type="journal article" date="2018" name="BMC Genomics">
        <title>Genomic evidence for intraspecific hybridization in a clonal and extremely halotolerant yeast.</title>
        <authorList>
            <person name="Gostincar C."/>
            <person name="Stajich J.E."/>
            <person name="Zupancic J."/>
            <person name="Zalar P."/>
            <person name="Gunde-Cimerman N."/>
        </authorList>
    </citation>
    <scope>NUCLEOTIDE SEQUENCE [LARGE SCALE GENOMIC DNA]</scope>
    <source>
        <strain evidence="2 3">EXF-171</strain>
    </source>
</reference>
<dbReference type="EMBL" id="QWIQ01000260">
    <property type="protein sequence ID" value="RMY97572.1"/>
    <property type="molecule type" value="Genomic_DNA"/>
</dbReference>
<dbReference type="GO" id="GO:0033615">
    <property type="term" value="P:mitochondrial proton-transporting ATP synthase complex assembly"/>
    <property type="evidence" value="ECO:0007669"/>
    <property type="project" value="TreeGrafter"/>
</dbReference>
<accession>A0A3M7G8X0</accession>
<dbReference type="Pfam" id="PF05176">
    <property type="entry name" value="ATP-synt_10"/>
    <property type="match status" value="1"/>
</dbReference>
<evidence type="ECO:0000256" key="1">
    <source>
        <dbReference type="SAM" id="MobiDB-lite"/>
    </source>
</evidence>
<dbReference type="InterPro" id="IPR007849">
    <property type="entry name" value="ATP10"/>
</dbReference>
<gene>
    <name evidence="2" type="ORF">D0862_07989</name>
</gene>